<accession>A0A6L2PFL3</accession>
<comment type="caution">
    <text evidence="2">The sequence shown here is derived from an EMBL/GenBank/DDBJ whole genome shotgun (WGS) entry which is preliminary data.</text>
</comment>
<proteinExistence type="predicted"/>
<reference evidence="3" key="1">
    <citation type="submission" date="2020-01" db="EMBL/GenBank/DDBJ databases">
        <title>Draft genome sequence of the Termite Coptotermes fromosanus.</title>
        <authorList>
            <person name="Itakura S."/>
            <person name="Yosikawa Y."/>
            <person name="Umezawa K."/>
        </authorList>
    </citation>
    <scope>NUCLEOTIDE SEQUENCE [LARGE SCALE GENOMIC DNA]</scope>
</reference>
<dbReference type="AlphaFoldDB" id="A0A6L2PFL3"/>
<gene>
    <name evidence="2" type="ORF">Cfor_01244</name>
</gene>
<feature type="region of interest" description="Disordered" evidence="1">
    <location>
        <begin position="1"/>
        <end position="29"/>
    </location>
</feature>
<dbReference type="PANTHER" id="PTHR10773">
    <property type="entry name" value="DNA-DIRECTED RNA POLYMERASES I, II, AND III SUBUNIT RPABC2"/>
    <property type="match status" value="1"/>
</dbReference>
<protein>
    <submittedName>
        <fullName evidence="2">Uncharacterized protein</fullName>
    </submittedName>
</protein>
<evidence type="ECO:0000256" key="1">
    <source>
        <dbReference type="SAM" id="MobiDB-lite"/>
    </source>
</evidence>
<evidence type="ECO:0000313" key="2">
    <source>
        <dbReference type="EMBL" id="GFG29365.1"/>
    </source>
</evidence>
<evidence type="ECO:0000313" key="3">
    <source>
        <dbReference type="Proteomes" id="UP000502823"/>
    </source>
</evidence>
<dbReference type="InParanoid" id="A0A6L2PFL3"/>
<dbReference type="OrthoDB" id="7449100at2759"/>
<organism evidence="2 3">
    <name type="scientific">Coptotermes formosanus</name>
    <name type="common">Formosan subterranean termite</name>
    <dbReference type="NCBI Taxonomy" id="36987"/>
    <lineage>
        <taxon>Eukaryota</taxon>
        <taxon>Metazoa</taxon>
        <taxon>Ecdysozoa</taxon>
        <taxon>Arthropoda</taxon>
        <taxon>Hexapoda</taxon>
        <taxon>Insecta</taxon>
        <taxon>Pterygota</taxon>
        <taxon>Neoptera</taxon>
        <taxon>Polyneoptera</taxon>
        <taxon>Dictyoptera</taxon>
        <taxon>Blattodea</taxon>
        <taxon>Blattoidea</taxon>
        <taxon>Termitoidae</taxon>
        <taxon>Rhinotermitidae</taxon>
        <taxon>Coptotermes</taxon>
    </lineage>
</organism>
<keyword evidence="3" id="KW-1185">Reference proteome</keyword>
<dbReference type="EMBL" id="BLKM01006964">
    <property type="protein sequence ID" value="GFG29365.1"/>
    <property type="molecule type" value="Genomic_DNA"/>
</dbReference>
<name>A0A6L2PFL3_COPFO</name>
<dbReference type="Proteomes" id="UP000502823">
    <property type="component" value="Unassembled WGS sequence"/>
</dbReference>
<sequence length="504" mass="58267">MAEVEGGKQNNKQVKKRTRNPSEWKREKRKRLRVAGKSYVNSKGDIVDERKIGEDCRCRRKCYTLVTEEERHKLFVGYYSLNSHDEQNAYLFGLIRKTEIARKRSKESDRRTCSYKYFVRTQGKEVQICRLAFAHIHGISPHKIRILCQKQDQNIMFPRDGRGKHDNRPRKVSSETLTQIKDHIYSIIRSDRVRDFLKEEKHNGPDLNITKMWKDYLEQFDPNFCELHLGNEKNNISHPPNGAAMPHEGIPLPSFSGMESHHGLTHQHVSPYSHVPDITHFQMPGMNHNISFMGHQNESRYANREHESHTNEEEKKRHVPVVKHWLYSRVFHEEFKFHDFLSLKKKLWHLKDTDKVEPSQIINKTERKQKSPKKISRDKDCGMNVVSLQTLSPMAADHMSAASAHHNQLQSLSTSQDMYILPVNLQDLQLPQASDMISQQHHAMQLNLHTFSTQSNVLSPLMNVQGSGAQGLQCSSVVTLPGGTMSLAQNSSGYMNVNTASFYQ</sequence>
<dbReference type="PANTHER" id="PTHR10773:SF19">
    <property type="match status" value="1"/>
</dbReference>